<dbReference type="PANTHER" id="PTHR20883">
    <property type="entry name" value="PHYTANOYL-COA DIOXYGENASE DOMAIN CONTAINING 1"/>
    <property type="match status" value="1"/>
</dbReference>
<dbReference type="InterPro" id="IPR008775">
    <property type="entry name" value="Phytyl_CoA_dOase-like"/>
</dbReference>
<proteinExistence type="predicted"/>
<evidence type="ECO:0000256" key="1">
    <source>
        <dbReference type="SAM" id="MobiDB-lite"/>
    </source>
</evidence>
<dbReference type="Pfam" id="PF05721">
    <property type="entry name" value="PhyH"/>
    <property type="match status" value="1"/>
</dbReference>
<dbReference type="EMBL" id="UINC01021734">
    <property type="protein sequence ID" value="SVA89912.1"/>
    <property type="molecule type" value="Genomic_DNA"/>
</dbReference>
<protein>
    <recommendedName>
        <fullName evidence="3">Fe2OG dioxygenase domain-containing protein</fullName>
    </recommendedName>
</protein>
<dbReference type="AlphaFoldDB" id="A0A381ZM28"/>
<dbReference type="PANTHER" id="PTHR20883:SF48">
    <property type="entry name" value="ECTOINE DIOXYGENASE"/>
    <property type="match status" value="1"/>
</dbReference>
<organism evidence="2">
    <name type="scientific">marine metagenome</name>
    <dbReference type="NCBI Taxonomy" id="408172"/>
    <lineage>
        <taxon>unclassified sequences</taxon>
        <taxon>metagenomes</taxon>
        <taxon>ecological metagenomes</taxon>
    </lineage>
</organism>
<dbReference type="SUPFAM" id="SSF51197">
    <property type="entry name" value="Clavaminate synthase-like"/>
    <property type="match status" value="1"/>
</dbReference>
<name>A0A381ZM28_9ZZZZ</name>
<accession>A0A381ZM28</accession>
<evidence type="ECO:0008006" key="3">
    <source>
        <dbReference type="Google" id="ProtNLM"/>
    </source>
</evidence>
<feature type="region of interest" description="Disordered" evidence="1">
    <location>
        <begin position="192"/>
        <end position="217"/>
    </location>
</feature>
<reference evidence="2" key="1">
    <citation type="submission" date="2018-05" db="EMBL/GenBank/DDBJ databases">
        <authorList>
            <person name="Lanie J.A."/>
            <person name="Ng W.-L."/>
            <person name="Kazmierczak K.M."/>
            <person name="Andrzejewski T.M."/>
            <person name="Davidsen T.M."/>
            <person name="Wayne K.J."/>
            <person name="Tettelin H."/>
            <person name="Glass J.I."/>
            <person name="Rusch D."/>
            <person name="Podicherti R."/>
            <person name="Tsui H.-C.T."/>
            <person name="Winkler M.E."/>
        </authorList>
    </citation>
    <scope>NUCLEOTIDE SEQUENCE</scope>
</reference>
<sequence>EEVTAALDGIEAGADTFLRSRPEGRLSISETGAIVFAPHAVLVAEAARRFAAHPVFTGLCHDLVGDDVRLYWDQLVYKKPEKPREFPWHQDNGYTYVEPQQYLTCWVPLTDATLENGCPWVMPGLHLGGTLHHTFDEPLGYRCLDDSEGAVPVEARAGSVVVFSSLTPHRTGPNVTDAVRRTYILQYAPEGAEMLRGNPADGPPRSRDRQNNPDRQFPVLVGGEAVVNL</sequence>
<dbReference type="GO" id="GO:0016491">
    <property type="term" value="F:oxidoreductase activity"/>
    <property type="evidence" value="ECO:0007669"/>
    <property type="project" value="UniProtKB-ARBA"/>
</dbReference>
<dbReference type="GO" id="GO:0046872">
    <property type="term" value="F:metal ion binding"/>
    <property type="evidence" value="ECO:0007669"/>
    <property type="project" value="UniProtKB-ARBA"/>
</dbReference>
<dbReference type="Gene3D" id="2.60.120.620">
    <property type="entry name" value="q2cbj1_9rhob like domain"/>
    <property type="match status" value="1"/>
</dbReference>
<feature type="non-terminal residue" evidence="2">
    <location>
        <position position="1"/>
    </location>
</feature>
<evidence type="ECO:0000313" key="2">
    <source>
        <dbReference type="EMBL" id="SVA89912.1"/>
    </source>
</evidence>
<gene>
    <name evidence="2" type="ORF">METZ01_LOCUS142766</name>
</gene>